<feature type="transmembrane region" description="Helical" evidence="1">
    <location>
        <begin position="51"/>
        <end position="70"/>
    </location>
</feature>
<feature type="transmembrane region" description="Helical" evidence="1">
    <location>
        <begin position="20"/>
        <end position="42"/>
    </location>
</feature>
<organism evidence="2 3">
    <name type="scientific">Aurantiacibacter sediminis</name>
    <dbReference type="NCBI Taxonomy" id="2793064"/>
    <lineage>
        <taxon>Bacteria</taxon>
        <taxon>Pseudomonadati</taxon>
        <taxon>Pseudomonadota</taxon>
        <taxon>Alphaproteobacteria</taxon>
        <taxon>Sphingomonadales</taxon>
        <taxon>Erythrobacteraceae</taxon>
        <taxon>Aurantiacibacter</taxon>
    </lineage>
</organism>
<dbReference type="Proteomes" id="UP000602442">
    <property type="component" value="Unassembled WGS sequence"/>
</dbReference>
<evidence type="ECO:0000313" key="2">
    <source>
        <dbReference type="EMBL" id="MBH5322791.1"/>
    </source>
</evidence>
<evidence type="ECO:0000256" key="1">
    <source>
        <dbReference type="SAM" id="Phobius"/>
    </source>
</evidence>
<gene>
    <name evidence="2" type="ORF">I5L03_09345</name>
</gene>
<accession>A0ABS0N497</accession>
<dbReference type="RefSeq" id="WP_197921532.1">
    <property type="nucleotide sequence ID" value="NZ_CAWPTA010000008.1"/>
</dbReference>
<keyword evidence="1" id="KW-0812">Transmembrane</keyword>
<protein>
    <submittedName>
        <fullName evidence="2">Uncharacterized protein</fullName>
    </submittedName>
</protein>
<keyword evidence="1" id="KW-0472">Membrane</keyword>
<feature type="transmembrane region" description="Helical" evidence="1">
    <location>
        <begin position="76"/>
        <end position="93"/>
    </location>
</feature>
<proteinExistence type="predicted"/>
<keyword evidence="1" id="KW-1133">Transmembrane helix</keyword>
<reference evidence="2 3" key="1">
    <citation type="submission" date="2020-11" db="EMBL/GenBank/DDBJ databases">
        <title>Erythrobacter sediminis sp. nov., a marine bacterium from a tidal flat of Garorim Bay.</title>
        <authorList>
            <person name="Kim D."/>
            <person name="Yoo Y."/>
            <person name="Kim J.-J."/>
        </authorList>
    </citation>
    <scope>NUCLEOTIDE SEQUENCE [LARGE SCALE GENOMIC DNA]</scope>
    <source>
        <strain evidence="2 3">JGD-13</strain>
    </source>
</reference>
<evidence type="ECO:0000313" key="3">
    <source>
        <dbReference type="Proteomes" id="UP000602442"/>
    </source>
</evidence>
<comment type="caution">
    <text evidence="2">The sequence shown here is derived from an EMBL/GenBank/DDBJ whole genome shotgun (WGS) entry which is preliminary data.</text>
</comment>
<name>A0ABS0N497_9SPHN</name>
<keyword evidence="3" id="KW-1185">Reference proteome</keyword>
<sequence>MIESISDWFLSLGETYGVNPWIFGAIYVGAIPFFLASVGWIVKNARAGKSTLLPTMLAGFFFVSAYLYLAIVGQNIPVWVWVFLAALVIYGAISQVRQTRRKIAEAQMETTGE</sequence>
<dbReference type="EMBL" id="JAEANY010000003">
    <property type="protein sequence ID" value="MBH5322791.1"/>
    <property type="molecule type" value="Genomic_DNA"/>
</dbReference>